<sequence>MIVVQSPACIPVTFPREILR</sequence>
<accession>I3T9T6</accession>
<evidence type="ECO:0000313" key="1">
    <source>
        <dbReference type="EMBL" id="AFK49278.1"/>
    </source>
</evidence>
<proteinExistence type="evidence at transcript level"/>
<dbReference type="EMBL" id="BT149484">
    <property type="protein sequence ID" value="AFK49278.1"/>
    <property type="molecule type" value="mRNA"/>
</dbReference>
<protein>
    <submittedName>
        <fullName evidence="1">Uncharacterized protein</fullName>
    </submittedName>
</protein>
<reference evidence="1" key="1">
    <citation type="submission" date="2012-05" db="EMBL/GenBank/DDBJ databases">
        <authorList>
            <person name="Krishnakumar V."/>
            <person name="Cheung F."/>
            <person name="Xiao Y."/>
            <person name="Chan A."/>
            <person name="Moskal W.A."/>
            <person name="Town C.D."/>
        </authorList>
    </citation>
    <scope>NUCLEOTIDE SEQUENCE</scope>
</reference>
<dbReference type="AlphaFoldDB" id="I3T9T6"/>
<organism evidence="1">
    <name type="scientific">Medicago truncatula</name>
    <name type="common">Barrel medic</name>
    <name type="synonym">Medicago tribuloides</name>
    <dbReference type="NCBI Taxonomy" id="3880"/>
    <lineage>
        <taxon>Eukaryota</taxon>
        <taxon>Viridiplantae</taxon>
        <taxon>Streptophyta</taxon>
        <taxon>Embryophyta</taxon>
        <taxon>Tracheophyta</taxon>
        <taxon>Spermatophyta</taxon>
        <taxon>Magnoliopsida</taxon>
        <taxon>eudicotyledons</taxon>
        <taxon>Gunneridae</taxon>
        <taxon>Pentapetalae</taxon>
        <taxon>rosids</taxon>
        <taxon>fabids</taxon>
        <taxon>Fabales</taxon>
        <taxon>Fabaceae</taxon>
        <taxon>Papilionoideae</taxon>
        <taxon>50 kb inversion clade</taxon>
        <taxon>NPAAA clade</taxon>
        <taxon>Hologalegina</taxon>
        <taxon>IRL clade</taxon>
        <taxon>Trifolieae</taxon>
        <taxon>Medicago</taxon>
    </lineage>
</organism>
<name>I3T9T6_MEDTR</name>